<protein>
    <submittedName>
        <fullName evidence="7">Putative glycosyltransferase EpsE</fullName>
        <ecNumber evidence="7">2.4.-.-</ecNumber>
    </submittedName>
</protein>
<dbReference type="SUPFAM" id="SSF53448">
    <property type="entry name" value="Nucleotide-diphospho-sugar transferases"/>
    <property type="match status" value="1"/>
</dbReference>
<reference evidence="7" key="1">
    <citation type="submission" date="2020-08" db="EMBL/GenBank/DDBJ databases">
        <title>Genetic structure, function and evolution of capsule biosynthesis loci in Vibrio parahaemolyticus.</title>
        <authorList>
            <person name="Li L."/>
            <person name="Bian S."/>
        </authorList>
    </citation>
    <scope>NUCLEOTIDE SEQUENCE</scope>
    <source>
        <strain evidence="6">VP361</strain>
        <strain evidence="5">VP362</strain>
        <strain evidence="7">VP400</strain>
    </source>
</reference>
<dbReference type="InterPro" id="IPR001173">
    <property type="entry name" value="Glyco_trans_2-like"/>
</dbReference>
<evidence type="ECO:0000259" key="4">
    <source>
        <dbReference type="Pfam" id="PF00535"/>
    </source>
</evidence>
<dbReference type="RefSeq" id="WP_062866255.1">
    <property type="nucleotide sequence ID" value="NZ_JAEPRX010000002.1"/>
</dbReference>
<dbReference type="GO" id="GO:0016757">
    <property type="term" value="F:glycosyltransferase activity"/>
    <property type="evidence" value="ECO:0007669"/>
    <property type="project" value="UniProtKB-KW"/>
</dbReference>
<proteinExistence type="inferred from homology"/>
<gene>
    <name evidence="7" type="primary">epsE</name>
    <name evidence="6" type="ORF">VP361_00019</name>
    <name evidence="5" type="ORF">VP362_00019</name>
    <name evidence="7" type="ORF">VP400_00019</name>
</gene>
<organism evidence="7">
    <name type="scientific">Vibrio parahaemolyticus</name>
    <dbReference type="NCBI Taxonomy" id="670"/>
    <lineage>
        <taxon>Bacteria</taxon>
        <taxon>Pseudomonadati</taxon>
        <taxon>Pseudomonadota</taxon>
        <taxon>Gammaproteobacteria</taxon>
        <taxon>Vibrionales</taxon>
        <taxon>Vibrionaceae</taxon>
        <taxon>Vibrio</taxon>
    </lineage>
</organism>
<dbReference type="AlphaFoldDB" id="A0A7M1WS71"/>
<evidence type="ECO:0000313" key="7">
    <source>
        <dbReference type="EMBL" id="QOS29895.1"/>
    </source>
</evidence>
<sequence>MHTDISIICSAYNSEATISDMIDSILKQSYQNFLLYIVNDGSTDNTLEIIERFSKLDERIIVINRTNHGLTKSLNYCLERVKSSEYVARIDSDDVWHCEKLEKQIKFMKKNPHVGILGTDFNEFLKYEDEESYFFSHGRIPIKHSEIIAELPFSNPFLHSSILIRMSILEKVGYYNQEFTFAQDYELWSRILKVTQGENLPEILSYRRYSENMISITKERSQRYYALRVKLRNFRIVTNYKKYIFQLLKDLGVCTIPTAILKKIRKPVC</sequence>
<accession>A0A7M1WS71</accession>
<evidence type="ECO:0000256" key="1">
    <source>
        <dbReference type="ARBA" id="ARBA00006739"/>
    </source>
</evidence>
<dbReference type="Gene3D" id="3.90.550.10">
    <property type="entry name" value="Spore Coat Polysaccharide Biosynthesis Protein SpsA, Chain A"/>
    <property type="match status" value="1"/>
</dbReference>
<dbReference type="PANTHER" id="PTHR43685:SF5">
    <property type="entry name" value="GLYCOSYLTRANSFERASE EPSE-RELATED"/>
    <property type="match status" value="1"/>
</dbReference>
<dbReference type="PANTHER" id="PTHR43685">
    <property type="entry name" value="GLYCOSYLTRANSFERASE"/>
    <property type="match status" value="1"/>
</dbReference>
<feature type="domain" description="Glycosyltransferase 2-like" evidence="4">
    <location>
        <begin position="6"/>
        <end position="172"/>
    </location>
</feature>
<dbReference type="EC" id="2.4.-.-" evidence="7"/>
<dbReference type="EMBL" id="MT898061">
    <property type="protein sequence ID" value="QOS16838.1"/>
    <property type="molecule type" value="Genomic_DNA"/>
</dbReference>
<keyword evidence="3 7" id="KW-0808">Transferase</keyword>
<evidence type="ECO:0000256" key="3">
    <source>
        <dbReference type="ARBA" id="ARBA00022679"/>
    </source>
</evidence>
<keyword evidence="2 7" id="KW-0328">Glycosyltransferase</keyword>
<dbReference type="Pfam" id="PF00535">
    <property type="entry name" value="Glycos_transf_2"/>
    <property type="match status" value="1"/>
</dbReference>
<evidence type="ECO:0000313" key="5">
    <source>
        <dbReference type="EMBL" id="QOS16838.1"/>
    </source>
</evidence>
<comment type="similarity">
    <text evidence="1">Belongs to the glycosyltransferase 2 family.</text>
</comment>
<dbReference type="InterPro" id="IPR029044">
    <property type="entry name" value="Nucleotide-diphossugar_trans"/>
</dbReference>
<dbReference type="EMBL" id="MT898166">
    <property type="protein sequence ID" value="QOS20670.1"/>
    <property type="molecule type" value="Genomic_DNA"/>
</dbReference>
<evidence type="ECO:0000313" key="6">
    <source>
        <dbReference type="EMBL" id="QOS20670.1"/>
    </source>
</evidence>
<dbReference type="EMBL" id="MT898413">
    <property type="protein sequence ID" value="QOS29895.1"/>
    <property type="molecule type" value="Genomic_DNA"/>
</dbReference>
<evidence type="ECO:0000256" key="2">
    <source>
        <dbReference type="ARBA" id="ARBA00022676"/>
    </source>
</evidence>
<name>A0A7M1WS71_VIBPH</name>
<dbReference type="InterPro" id="IPR050834">
    <property type="entry name" value="Glycosyltransf_2"/>
</dbReference>
<dbReference type="CDD" id="cd00761">
    <property type="entry name" value="Glyco_tranf_GTA_type"/>
    <property type="match status" value="1"/>
</dbReference>